<organism evidence="1 2">
    <name type="scientific">Ancylostoma ceylanicum</name>
    <dbReference type="NCBI Taxonomy" id="53326"/>
    <lineage>
        <taxon>Eukaryota</taxon>
        <taxon>Metazoa</taxon>
        <taxon>Ecdysozoa</taxon>
        <taxon>Nematoda</taxon>
        <taxon>Chromadorea</taxon>
        <taxon>Rhabditida</taxon>
        <taxon>Rhabditina</taxon>
        <taxon>Rhabditomorpha</taxon>
        <taxon>Strongyloidea</taxon>
        <taxon>Ancylostomatidae</taxon>
        <taxon>Ancylostomatinae</taxon>
        <taxon>Ancylostoma</taxon>
    </lineage>
</organism>
<keyword evidence="2" id="KW-1185">Reference proteome</keyword>
<comment type="caution">
    <text evidence="1">The sequence shown here is derived from an EMBL/GenBank/DDBJ whole genome shotgun (WGS) entry which is preliminary data.</text>
</comment>
<proteinExistence type="predicted"/>
<dbReference type="EMBL" id="JARK01000180">
    <property type="protein sequence ID" value="EYC41148.1"/>
    <property type="molecule type" value="Genomic_DNA"/>
</dbReference>
<evidence type="ECO:0000313" key="2">
    <source>
        <dbReference type="Proteomes" id="UP000024635"/>
    </source>
</evidence>
<reference evidence="2" key="1">
    <citation type="journal article" date="2015" name="Nat. Genet.">
        <title>The genome and transcriptome of the zoonotic hookworm Ancylostoma ceylanicum identify infection-specific gene families.</title>
        <authorList>
            <person name="Schwarz E.M."/>
            <person name="Hu Y."/>
            <person name="Antoshechkin I."/>
            <person name="Miller M.M."/>
            <person name="Sternberg P.W."/>
            <person name="Aroian R.V."/>
        </authorList>
    </citation>
    <scope>NUCLEOTIDE SEQUENCE</scope>
    <source>
        <strain evidence="2">HY135</strain>
    </source>
</reference>
<dbReference type="AlphaFoldDB" id="A0A016WQ62"/>
<accession>A0A016WQ62</accession>
<protein>
    <submittedName>
        <fullName evidence="1">Uncharacterized protein</fullName>
    </submittedName>
</protein>
<name>A0A016WQ62_9BILA</name>
<gene>
    <name evidence="1" type="primary">Acey_s0580.g251</name>
    <name evidence="1" type="ORF">Y032_0580g251</name>
</gene>
<sequence length="99" mass="11688">MIRYVARRRIHLVTLSRRIQVVHLSMFHSEGSQQKTEKTDSGFKNLLSNKNILGYKSTRFTADYLYPVNLNSIMIHDLLHLHFAFFLVKTPHLRQEMST</sequence>
<evidence type="ECO:0000313" key="1">
    <source>
        <dbReference type="EMBL" id="EYC41148.1"/>
    </source>
</evidence>
<dbReference type="Proteomes" id="UP000024635">
    <property type="component" value="Unassembled WGS sequence"/>
</dbReference>